<evidence type="ECO:0000256" key="9">
    <source>
        <dbReference type="SAM" id="Phobius"/>
    </source>
</evidence>
<evidence type="ECO:0000256" key="5">
    <source>
        <dbReference type="ARBA" id="ARBA00022679"/>
    </source>
</evidence>
<dbReference type="PROSITE" id="PS50109">
    <property type="entry name" value="HIS_KIN"/>
    <property type="match status" value="1"/>
</dbReference>
<dbReference type="RefSeq" id="WP_070880423.1">
    <property type="nucleotide sequence ID" value="NZ_CP076114.1"/>
</dbReference>
<dbReference type="Pfam" id="PF00512">
    <property type="entry name" value="HisKA"/>
    <property type="match status" value="1"/>
</dbReference>
<evidence type="ECO:0000256" key="2">
    <source>
        <dbReference type="ARBA" id="ARBA00004370"/>
    </source>
</evidence>
<dbReference type="Pfam" id="PF13426">
    <property type="entry name" value="PAS_9"/>
    <property type="match status" value="1"/>
</dbReference>
<organism evidence="15 16">
    <name type="scientific">Phytopseudomonas seleniipraecipitans</name>
    <dbReference type="NCBI Taxonomy" id="640205"/>
    <lineage>
        <taxon>Bacteria</taxon>
        <taxon>Pseudomonadati</taxon>
        <taxon>Pseudomonadota</taxon>
        <taxon>Gammaproteobacteria</taxon>
        <taxon>Pseudomonadales</taxon>
        <taxon>Pseudomonadaceae</taxon>
        <taxon>Phytopseudomonas</taxon>
    </lineage>
</organism>
<dbReference type="InterPro" id="IPR000014">
    <property type="entry name" value="PAS"/>
</dbReference>
<evidence type="ECO:0000259" key="10">
    <source>
        <dbReference type="PROSITE" id="PS50109"/>
    </source>
</evidence>
<dbReference type="InterPro" id="IPR000700">
    <property type="entry name" value="PAS-assoc_C"/>
</dbReference>
<dbReference type="SUPFAM" id="SSF55785">
    <property type="entry name" value="PYP-like sensor domain (PAS domain)"/>
    <property type="match status" value="1"/>
</dbReference>
<evidence type="ECO:0000259" key="13">
    <source>
        <dbReference type="PROSITE" id="PS50113"/>
    </source>
</evidence>
<protein>
    <recommendedName>
        <fullName evidence="3">histidine kinase</fullName>
        <ecNumber evidence="3">2.7.13.3</ecNumber>
    </recommendedName>
</protein>
<proteinExistence type="predicted"/>
<evidence type="ECO:0000256" key="3">
    <source>
        <dbReference type="ARBA" id="ARBA00012438"/>
    </source>
</evidence>
<feature type="coiled-coil region" evidence="8">
    <location>
        <begin position="385"/>
        <end position="412"/>
    </location>
</feature>
<dbReference type="CDD" id="cd00082">
    <property type="entry name" value="HisKA"/>
    <property type="match status" value="1"/>
</dbReference>
<dbReference type="PRINTS" id="PR00344">
    <property type="entry name" value="BCTRLSENSOR"/>
</dbReference>
<dbReference type="SUPFAM" id="SSF55874">
    <property type="entry name" value="ATPase domain of HSP90 chaperone/DNA topoisomerase II/histidine kinase"/>
    <property type="match status" value="1"/>
</dbReference>
<dbReference type="InterPro" id="IPR036890">
    <property type="entry name" value="HATPase_C_sf"/>
</dbReference>
<dbReference type="NCBIfam" id="TIGR00229">
    <property type="entry name" value="sensory_box"/>
    <property type="match status" value="1"/>
</dbReference>
<dbReference type="InterPro" id="IPR003594">
    <property type="entry name" value="HATPase_dom"/>
</dbReference>
<reference evidence="15" key="1">
    <citation type="submission" date="2021-05" db="EMBL/GenBank/DDBJ databases">
        <title>Complete genome sequence of Pseudomonas seleniipraecipitans strain D1-6.</title>
        <authorList>
            <person name="Lafi F."/>
            <person name="Eida A."/>
            <person name="Alam I."/>
            <person name="Hert H."/>
            <person name="Saad M."/>
        </authorList>
    </citation>
    <scope>NUCLEOTIDE SEQUENCE</scope>
    <source>
        <strain evidence="15">D1-6</strain>
    </source>
</reference>
<dbReference type="SUPFAM" id="SSF52172">
    <property type="entry name" value="CheY-like"/>
    <property type="match status" value="1"/>
</dbReference>
<dbReference type="Gene3D" id="3.30.565.10">
    <property type="entry name" value="Histidine kinase-like ATPase, C-terminal domain"/>
    <property type="match status" value="1"/>
</dbReference>
<dbReference type="Gene3D" id="1.10.287.130">
    <property type="match status" value="1"/>
</dbReference>
<keyword evidence="6" id="KW-0418">Kinase</keyword>
<keyword evidence="16" id="KW-1185">Reference proteome</keyword>
<keyword evidence="5" id="KW-0808">Transferase</keyword>
<evidence type="ECO:0000256" key="6">
    <source>
        <dbReference type="ARBA" id="ARBA00022777"/>
    </source>
</evidence>
<dbReference type="SMART" id="SM00387">
    <property type="entry name" value="HATPase_c"/>
    <property type="match status" value="1"/>
</dbReference>
<name>A0ABY5J4N5_9GAMM</name>
<feature type="transmembrane region" description="Helical" evidence="9">
    <location>
        <begin position="188"/>
        <end position="210"/>
    </location>
</feature>
<evidence type="ECO:0000256" key="8">
    <source>
        <dbReference type="SAM" id="Coils"/>
    </source>
</evidence>
<evidence type="ECO:0000259" key="14">
    <source>
        <dbReference type="PROSITE" id="PS50885"/>
    </source>
</evidence>
<dbReference type="InterPro" id="IPR005467">
    <property type="entry name" value="His_kinase_dom"/>
</dbReference>
<dbReference type="PROSITE" id="PS50112">
    <property type="entry name" value="PAS"/>
    <property type="match status" value="1"/>
</dbReference>
<dbReference type="PANTHER" id="PTHR43047">
    <property type="entry name" value="TWO-COMPONENT HISTIDINE PROTEIN KINASE"/>
    <property type="match status" value="1"/>
</dbReference>
<evidence type="ECO:0000259" key="11">
    <source>
        <dbReference type="PROSITE" id="PS50110"/>
    </source>
</evidence>
<dbReference type="Gene3D" id="6.10.340.10">
    <property type="match status" value="1"/>
</dbReference>
<dbReference type="SMART" id="SM00448">
    <property type="entry name" value="REC"/>
    <property type="match status" value="1"/>
</dbReference>
<keyword evidence="9" id="KW-1133">Transmembrane helix</keyword>
<comment type="catalytic activity">
    <reaction evidence="1">
        <text>ATP + protein L-histidine = ADP + protein N-phospho-L-histidine.</text>
        <dbReference type="EC" id="2.7.13.3"/>
    </reaction>
</comment>
<sequence length="774" mass="85451">MMRRIDHFWADLPLRGKALVGISLPLVILLLSLVLIYITERRTAEAEEDVRRVLKVQGDIQAVQTLLAEGAASVRGYLLTRRDNFLTIYLQTEPRIAAALARLDANIRDTEVRERLERIKPLIRTKLEGLNVLRDGDMGENREQLTAVLIENKRMLDSLRDEIDAMRVREDALLADRTANAADSRQRMLLATLLAAGCGLFGAIIAVLLLSSGIVSRVQRVQRSARHLALGNPLEPRHHERDEIGRLGASLEEASQLLAQRERALRDNEERLRLIIEGVRDYGIFALDPQGHVTTWNAGAERIKGYSETEIIGRHFSLFYPDEQRPHHPLHALQVAADKGRYEEEAWRQRRDGSRFWASVVITAQHDASGTLRGFSKVTRDITDRRAADIALRDAREEAENASQAKSEFLSRMSHELRTPLNSILGFAQLLDLESPRPQVTHILRAGQHLLTLINEVLDIARIEAGRLPMSPEAIDLHAVVQEAMTLISPLADEAGIRLRPLPPSSAAVGVMADRQRLIQVLLNLLSNAVKYNRSGGEVHLDIELQGERLALAVNDSGAGIAADDLERLFHPFERLGADQHSEGTGLGLALSRNLLQAMDGTLEVISVVGTGSRFVLTLPSAQVESLATGDDLWRALPMPAPARIAESASLARVLCIEDNLSSQALIETLLQRRPGVQLLSSMQGQLGLDLARQHLPRVILLDINLPDMTGIEVLKRLRADPATAAIAVLMITADASTAARRAMQQAGATAILTKPIHVPTFLAFLDQHLPEPA</sequence>
<dbReference type="InterPro" id="IPR003661">
    <property type="entry name" value="HisK_dim/P_dom"/>
</dbReference>
<dbReference type="EC" id="2.7.13.3" evidence="3"/>
<dbReference type="InterPro" id="IPR001789">
    <property type="entry name" value="Sig_transdc_resp-reg_receiver"/>
</dbReference>
<feature type="domain" description="PAC" evidence="13">
    <location>
        <begin position="342"/>
        <end position="394"/>
    </location>
</feature>
<evidence type="ECO:0000256" key="1">
    <source>
        <dbReference type="ARBA" id="ARBA00000085"/>
    </source>
</evidence>
<accession>A0ABY5J4N5</accession>
<dbReference type="CDD" id="cd00130">
    <property type="entry name" value="PAS"/>
    <property type="match status" value="1"/>
</dbReference>
<dbReference type="Proteomes" id="UP000887421">
    <property type="component" value="Chromosome"/>
</dbReference>
<dbReference type="Pfam" id="PF00072">
    <property type="entry name" value="Response_reg"/>
    <property type="match status" value="1"/>
</dbReference>
<feature type="domain" description="PAS" evidence="12">
    <location>
        <begin position="268"/>
        <end position="340"/>
    </location>
</feature>
<dbReference type="Pfam" id="PF02518">
    <property type="entry name" value="HATPase_c"/>
    <property type="match status" value="1"/>
</dbReference>
<gene>
    <name evidence="15" type="ORF">D16iCDA_12400</name>
</gene>
<dbReference type="SMART" id="SM00091">
    <property type="entry name" value="PAS"/>
    <property type="match status" value="1"/>
</dbReference>
<comment type="subcellular location">
    <subcellularLocation>
        <location evidence="2">Membrane</location>
    </subcellularLocation>
</comment>
<feature type="domain" description="Response regulatory" evidence="11">
    <location>
        <begin position="653"/>
        <end position="770"/>
    </location>
</feature>
<dbReference type="Gene3D" id="3.40.50.2300">
    <property type="match status" value="1"/>
</dbReference>
<dbReference type="InterPro" id="IPR007891">
    <property type="entry name" value="CHASE3"/>
</dbReference>
<keyword evidence="9" id="KW-0472">Membrane</keyword>
<dbReference type="InterPro" id="IPR011006">
    <property type="entry name" value="CheY-like_superfamily"/>
</dbReference>
<feature type="transmembrane region" description="Helical" evidence="9">
    <location>
        <begin position="20"/>
        <end position="38"/>
    </location>
</feature>
<evidence type="ECO:0000313" key="15">
    <source>
        <dbReference type="EMBL" id="UUD62501.1"/>
    </source>
</evidence>
<dbReference type="PROSITE" id="PS50885">
    <property type="entry name" value="HAMP"/>
    <property type="match status" value="1"/>
</dbReference>
<keyword evidence="4 7" id="KW-0597">Phosphoprotein</keyword>
<dbReference type="InterPro" id="IPR036097">
    <property type="entry name" value="HisK_dim/P_sf"/>
</dbReference>
<evidence type="ECO:0000256" key="7">
    <source>
        <dbReference type="PROSITE-ProRule" id="PRU00169"/>
    </source>
</evidence>
<evidence type="ECO:0000256" key="4">
    <source>
        <dbReference type="ARBA" id="ARBA00022553"/>
    </source>
</evidence>
<evidence type="ECO:0000313" key="16">
    <source>
        <dbReference type="Proteomes" id="UP000887421"/>
    </source>
</evidence>
<dbReference type="PROSITE" id="PS50113">
    <property type="entry name" value="PAC"/>
    <property type="match status" value="1"/>
</dbReference>
<feature type="modified residue" description="4-aspartylphosphate" evidence="7">
    <location>
        <position position="703"/>
    </location>
</feature>
<keyword evidence="9" id="KW-0812">Transmembrane</keyword>
<dbReference type="Gene3D" id="3.30.450.20">
    <property type="entry name" value="PAS domain"/>
    <property type="match status" value="1"/>
</dbReference>
<evidence type="ECO:0000259" key="12">
    <source>
        <dbReference type="PROSITE" id="PS50112"/>
    </source>
</evidence>
<dbReference type="PROSITE" id="PS50110">
    <property type="entry name" value="RESPONSE_REGULATORY"/>
    <property type="match status" value="1"/>
</dbReference>
<dbReference type="InterPro" id="IPR003660">
    <property type="entry name" value="HAMP_dom"/>
</dbReference>
<dbReference type="Pfam" id="PF05227">
    <property type="entry name" value="CHASE3"/>
    <property type="match status" value="1"/>
</dbReference>
<feature type="coiled-coil region" evidence="8">
    <location>
        <begin position="142"/>
        <end position="176"/>
    </location>
</feature>
<dbReference type="SMART" id="SM00388">
    <property type="entry name" value="HisKA"/>
    <property type="match status" value="1"/>
</dbReference>
<dbReference type="InterPro" id="IPR035965">
    <property type="entry name" value="PAS-like_dom_sf"/>
</dbReference>
<keyword evidence="8" id="KW-0175">Coiled coil</keyword>
<dbReference type="EMBL" id="CP076114">
    <property type="protein sequence ID" value="UUD62501.1"/>
    <property type="molecule type" value="Genomic_DNA"/>
</dbReference>
<dbReference type="PANTHER" id="PTHR43047:SF72">
    <property type="entry name" value="OSMOSENSING HISTIDINE PROTEIN KINASE SLN1"/>
    <property type="match status" value="1"/>
</dbReference>
<feature type="domain" description="Histidine kinase" evidence="10">
    <location>
        <begin position="412"/>
        <end position="623"/>
    </location>
</feature>
<dbReference type="InterPro" id="IPR004358">
    <property type="entry name" value="Sig_transdc_His_kin-like_C"/>
</dbReference>
<dbReference type="SUPFAM" id="SSF47384">
    <property type="entry name" value="Homodimeric domain of signal transducing histidine kinase"/>
    <property type="match status" value="1"/>
</dbReference>
<feature type="domain" description="HAMP" evidence="14">
    <location>
        <begin position="212"/>
        <end position="263"/>
    </location>
</feature>